<evidence type="ECO:0000313" key="4">
    <source>
        <dbReference type="Proteomes" id="UP001152484"/>
    </source>
</evidence>
<keyword evidence="2" id="KW-0812">Transmembrane</keyword>
<name>A0A9P0ZLT3_CUSEU</name>
<keyword evidence="2" id="KW-1133">Transmembrane helix</keyword>
<comment type="caution">
    <text evidence="3">The sequence shown here is derived from an EMBL/GenBank/DDBJ whole genome shotgun (WGS) entry which is preliminary data.</text>
</comment>
<gene>
    <name evidence="3" type="ORF">CEURO_LOCUS17280</name>
</gene>
<dbReference type="Proteomes" id="UP001152484">
    <property type="component" value="Unassembled WGS sequence"/>
</dbReference>
<feature type="transmembrane region" description="Helical" evidence="2">
    <location>
        <begin position="106"/>
        <end position="127"/>
    </location>
</feature>
<keyword evidence="2" id="KW-0472">Membrane</keyword>
<evidence type="ECO:0000313" key="3">
    <source>
        <dbReference type="EMBL" id="CAH9106424.1"/>
    </source>
</evidence>
<sequence>MRAKYHVINFLSHRGDGPKIAKRLIEVYFALFKVLNSETDRGQKMNKKDGRQNSKDNVKDNESENMPELHVELDSQLLSALLIKANQQNRWGKRRRNACQDFNTQLPLFFLLFIFYFILFRPLSYFFNPTTFHK</sequence>
<proteinExistence type="predicted"/>
<dbReference type="PANTHER" id="PTHR12048:SF0">
    <property type="entry name" value="CCAAT_ENHANCER-BINDING PROTEIN ZETA"/>
    <property type="match status" value="1"/>
</dbReference>
<dbReference type="InterPro" id="IPR040155">
    <property type="entry name" value="CEBPZ/Mak21-like"/>
</dbReference>
<evidence type="ECO:0000256" key="1">
    <source>
        <dbReference type="SAM" id="MobiDB-lite"/>
    </source>
</evidence>
<organism evidence="3 4">
    <name type="scientific">Cuscuta europaea</name>
    <name type="common">European dodder</name>
    <dbReference type="NCBI Taxonomy" id="41803"/>
    <lineage>
        <taxon>Eukaryota</taxon>
        <taxon>Viridiplantae</taxon>
        <taxon>Streptophyta</taxon>
        <taxon>Embryophyta</taxon>
        <taxon>Tracheophyta</taxon>
        <taxon>Spermatophyta</taxon>
        <taxon>Magnoliopsida</taxon>
        <taxon>eudicotyledons</taxon>
        <taxon>Gunneridae</taxon>
        <taxon>Pentapetalae</taxon>
        <taxon>asterids</taxon>
        <taxon>lamiids</taxon>
        <taxon>Solanales</taxon>
        <taxon>Convolvulaceae</taxon>
        <taxon>Cuscuteae</taxon>
        <taxon>Cuscuta</taxon>
        <taxon>Cuscuta subgen. Cuscuta</taxon>
    </lineage>
</organism>
<dbReference type="AlphaFoldDB" id="A0A9P0ZLT3"/>
<dbReference type="OrthoDB" id="1738242at2759"/>
<feature type="region of interest" description="Disordered" evidence="1">
    <location>
        <begin position="40"/>
        <end position="65"/>
    </location>
</feature>
<dbReference type="PANTHER" id="PTHR12048">
    <property type="entry name" value="CCAAT-BINDING FACTOR-RELATED"/>
    <property type="match status" value="1"/>
</dbReference>
<dbReference type="EMBL" id="CAMAPE010000050">
    <property type="protein sequence ID" value="CAH9106424.1"/>
    <property type="molecule type" value="Genomic_DNA"/>
</dbReference>
<protein>
    <submittedName>
        <fullName evidence="3">Uncharacterized protein</fullName>
    </submittedName>
</protein>
<dbReference type="GO" id="GO:0005634">
    <property type="term" value="C:nucleus"/>
    <property type="evidence" value="ECO:0007669"/>
    <property type="project" value="TreeGrafter"/>
</dbReference>
<keyword evidence="4" id="KW-1185">Reference proteome</keyword>
<accession>A0A9P0ZLT3</accession>
<evidence type="ECO:0000256" key="2">
    <source>
        <dbReference type="SAM" id="Phobius"/>
    </source>
</evidence>
<reference evidence="3" key="1">
    <citation type="submission" date="2022-07" db="EMBL/GenBank/DDBJ databases">
        <authorList>
            <person name="Macas J."/>
            <person name="Novak P."/>
            <person name="Neumann P."/>
        </authorList>
    </citation>
    <scope>NUCLEOTIDE SEQUENCE</scope>
</reference>